<sequence>MSALGTASAPPIPHPPADPQPTPQRPRHRRPGRPATYVFDKPDHLLTEKERKHKIAIEKRRLRQNRSYHRRKAQRNAQRLAAPSSPQVVPQAPQSSQPILPPSLIAGFSQNPLELLAPSLNLPSLTPSSTLPAPAPTSHTPIDAISSLLSFATPSSPSPNHSRDAVSFTPLGPVDANLDATMTSPSPQPLTTAFSFDTSAVIASDSLPPEDDQVATDKLVSSALAVARSYGKDTVNLKYAVGQELDLRRMTEIKSIVFDNLRSKYLTMQSTVQSAVRHFVIFPRTFNLRAAASVAGLDEDNLVIMQGMLDNMIQANFIITSKGRYELNDAARLFLNEDPTVFSHNLASSTYDVAQDRFIQHYKTQLSRLQDDNIHRVGWVREEAMALYDSERENMEFAEYLLNGRNEQLRQFLTAGITVMRYCVSAANRERVLRKALSDDETSTEDNIITLITESTASTAPTQSSVSSQPAQPKRGPCDKNNKARLQLALSEAYFDQLKTRDAEKPLLQALKLMGDLTPNCGTPASAIVNSVLVLLLLSNVRLNQNRIKDARILCVKALRILADAGLGRSTFGINAMSNLVTIYLTDGLLDKAKSVANKLLDTLNTMRYSGMPIYADALGVCAMVSLAEKDYHEAERQFGTALETVGKWGSKDWSGIPVQHCLDLDLWLMEGLAEAIRKQGRVDEALVLDERAVEDRKLRGLPKREGSSLDVPQIKSLDSSDPSSSLDDSPRHVLRHLY</sequence>
<dbReference type="SUPFAM" id="SSF48452">
    <property type="entry name" value="TPR-like"/>
    <property type="match status" value="1"/>
</dbReference>
<feature type="region of interest" description="Disordered" evidence="1">
    <location>
        <begin position="1"/>
        <end position="103"/>
    </location>
</feature>
<organism evidence="2 3">
    <name type="scientific">Gracilariopsis chorda</name>
    <dbReference type="NCBI Taxonomy" id="448386"/>
    <lineage>
        <taxon>Eukaryota</taxon>
        <taxon>Rhodophyta</taxon>
        <taxon>Florideophyceae</taxon>
        <taxon>Rhodymeniophycidae</taxon>
        <taxon>Gracilariales</taxon>
        <taxon>Gracilariaceae</taxon>
        <taxon>Gracilariopsis</taxon>
    </lineage>
</organism>
<dbReference type="InterPro" id="IPR011990">
    <property type="entry name" value="TPR-like_helical_dom_sf"/>
</dbReference>
<feature type="region of interest" description="Disordered" evidence="1">
    <location>
        <begin position="459"/>
        <end position="480"/>
    </location>
</feature>
<evidence type="ECO:0000256" key="1">
    <source>
        <dbReference type="SAM" id="MobiDB-lite"/>
    </source>
</evidence>
<dbReference type="EMBL" id="NBIV01000355">
    <property type="protein sequence ID" value="PXF40138.1"/>
    <property type="molecule type" value="Genomic_DNA"/>
</dbReference>
<feature type="compositionally biased region" description="Pro residues" evidence="1">
    <location>
        <begin position="10"/>
        <end position="24"/>
    </location>
</feature>
<feature type="region of interest" description="Disordered" evidence="1">
    <location>
        <begin position="703"/>
        <end position="731"/>
    </location>
</feature>
<protein>
    <submittedName>
        <fullName evidence="2">Uncharacterized protein</fullName>
    </submittedName>
</protein>
<reference evidence="2 3" key="1">
    <citation type="journal article" date="2018" name="Mol. Biol. Evol.">
        <title>Analysis of the draft genome of the red seaweed Gracilariopsis chorda provides insights into genome size evolution in Rhodophyta.</title>
        <authorList>
            <person name="Lee J."/>
            <person name="Yang E.C."/>
            <person name="Graf L."/>
            <person name="Yang J.H."/>
            <person name="Qiu H."/>
            <person name="Zel Zion U."/>
            <person name="Chan C.X."/>
            <person name="Stephens T.G."/>
            <person name="Weber A.P.M."/>
            <person name="Boo G.H."/>
            <person name="Boo S.M."/>
            <person name="Kim K.M."/>
            <person name="Shin Y."/>
            <person name="Jung M."/>
            <person name="Lee S.J."/>
            <person name="Yim H.S."/>
            <person name="Lee J.H."/>
            <person name="Bhattacharya D."/>
            <person name="Yoon H.S."/>
        </authorList>
    </citation>
    <scope>NUCLEOTIDE SEQUENCE [LARGE SCALE GENOMIC DNA]</scope>
    <source>
        <strain evidence="2 3">SKKU-2015</strain>
        <tissue evidence="2">Whole body</tissue>
    </source>
</reference>
<comment type="caution">
    <text evidence="2">The sequence shown here is derived from an EMBL/GenBank/DDBJ whole genome shotgun (WGS) entry which is preliminary data.</text>
</comment>
<dbReference type="Proteomes" id="UP000247409">
    <property type="component" value="Unassembled WGS sequence"/>
</dbReference>
<name>A0A2V3IDM7_9FLOR</name>
<feature type="compositionally biased region" description="Polar residues" evidence="1">
    <location>
        <begin position="459"/>
        <end position="471"/>
    </location>
</feature>
<dbReference type="AlphaFoldDB" id="A0A2V3IDM7"/>
<feature type="compositionally biased region" description="Basic and acidic residues" evidence="1">
    <location>
        <begin position="40"/>
        <end position="59"/>
    </location>
</feature>
<evidence type="ECO:0000313" key="3">
    <source>
        <dbReference type="Proteomes" id="UP000247409"/>
    </source>
</evidence>
<dbReference type="Gene3D" id="1.25.40.10">
    <property type="entry name" value="Tetratricopeptide repeat domain"/>
    <property type="match status" value="1"/>
</dbReference>
<accession>A0A2V3IDM7</accession>
<gene>
    <name evidence="2" type="ORF">BWQ96_10154</name>
</gene>
<proteinExistence type="predicted"/>
<feature type="compositionally biased region" description="Low complexity" evidence="1">
    <location>
        <begin position="717"/>
        <end position="728"/>
    </location>
</feature>
<evidence type="ECO:0000313" key="2">
    <source>
        <dbReference type="EMBL" id="PXF40138.1"/>
    </source>
</evidence>
<feature type="compositionally biased region" description="Low complexity" evidence="1">
    <location>
        <begin position="81"/>
        <end position="103"/>
    </location>
</feature>
<feature type="compositionally biased region" description="Basic residues" evidence="1">
    <location>
        <begin position="60"/>
        <end position="74"/>
    </location>
</feature>
<keyword evidence="3" id="KW-1185">Reference proteome</keyword>
<dbReference type="OrthoDB" id="5002at2759"/>